<dbReference type="RefSeq" id="WP_270454347.1">
    <property type="nucleotide sequence ID" value="NZ_JADPIE010000005.1"/>
</dbReference>
<evidence type="ECO:0000313" key="2">
    <source>
        <dbReference type="Proteomes" id="UP000621436"/>
    </source>
</evidence>
<dbReference type="Proteomes" id="UP000621436">
    <property type="component" value="Unassembled WGS sequence"/>
</dbReference>
<organism evidence="1 2">
    <name type="scientific">Halonatronomonas betaini</name>
    <dbReference type="NCBI Taxonomy" id="2778430"/>
    <lineage>
        <taxon>Bacteria</taxon>
        <taxon>Bacillati</taxon>
        <taxon>Bacillota</taxon>
        <taxon>Clostridia</taxon>
        <taxon>Halanaerobiales</taxon>
        <taxon>Halarsenatibacteraceae</taxon>
        <taxon>Halonatronomonas</taxon>
    </lineage>
</organism>
<protein>
    <submittedName>
        <fullName evidence="1">Uncharacterized protein</fullName>
    </submittedName>
</protein>
<accession>A0A931ASK5</accession>
<comment type="caution">
    <text evidence="1">The sequence shown here is derived from an EMBL/GenBank/DDBJ whole genome shotgun (WGS) entry which is preliminary data.</text>
</comment>
<reference evidence="1" key="1">
    <citation type="submission" date="2020-11" db="EMBL/GenBank/DDBJ databases">
        <title>Halonatronomonas betainensis gen. nov., sp. nov. a novel haloalkaliphilic representative of the family Halanaerobiacae capable of betaine degradation.</title>
        <authorList>
            <person name="Boltyanskaya Y."/>
            <person name="Kevbrin V."/>
            <person name="Detkova E."/>
            <person name="Grouzdev D.S."/>
            <person name="Koziaeva V."/>
            <person name="Zhilina T."/>
        </authorList>
    </citation>
    <scope>NUCLEOTIDE SEQUENCE</scope>
    <source>
        <strain evidence="1">Z-7014</strain>
    </source>
</reference>
<keyword evidence="2" id="KW-1185">Reference proteome</keyword>
<sequence length="78" mass="8995">MLTIKCARCKTKIMKYKKIGMGKVLRCYKDRITRLYDGEVDGDNLICGNCETVIGQIKDNKVDMIQDHFTYSGSKIRK</sequence>
<gene>
    <name evidence="1" type="ORF">I0Q91_09805</name>
</gene>
<dbReference type="AlphaFoldDB" id="A0A931ASK5"/>
<name>A0A931ASK5_9FIRM</name>
<proteinExistence type="predicted"/>
<dbReference type="EMBL" id="JADPIE010000005">
    <property type="protein sequence ID" value="MBF8437374.1"/>
    <property type="molecule type" value="Genomic_DNA"/>
</dbReference>
<evidence type="ECO:0000313" key="1">
    <source>
        <dbReference type="EMBL" id="MBF8437374.1"/>
    </source>
</evidence>